<dbReference type="GeneID" id="63819282"/>
<reference evidence="2 3" key="1">
    <citation type="journal article" date="2016" name="Mol. Biol. Evol.">
        <title>Comparative Genomics of Early-Diverging Mushroom-Forming Fungi Provides Insights into the Origins of Lignocellulose Decay Capabilities.</title>
        <authorList>
            <person name="Nagy L.G."/>
            <person name="Riley R."/>
            <person name="Tritt A."/>
            <person name="Adam C."/>
            <person name="Daum C."/>
            <person name="Floudas D."/>
            <person name="Sun H."/>
            <person name="Yadav J.S."/>
            <person name="Pangilinan J."/>
            <person name="Larsson K.H."/>
            <person name="Matsuura K."/>
            <person name="Barry K."/>
            <person name="Labutti K."/>
            <person name="Kuo R."/>
            <person name="Ohm R.A."/>
            <person name="Bhattacharya S.S."/>
            <person name="Shirouzu T."/>
            <person name="Yoshinaga Y."/>
            <person name="Martin F.M."/>
            <person name="Grigoriev I.V."/>
            <person name="Hibbett D.S."/>
        </authorList>
    </citation>
    <scope>NUCLEOTIDE SEQUENCE [LARGE SCALE GENOMIC DNA]</scope>
    <source>
        <strain evidence="2 3">93-53</strain>
    </source>
</reference>
<gene>
    <name evidence="2" type="ORF">LAESUDRAFT_381567</name>
</gene>
<dbReference type="InParanoid" id="A0A165CLR1"/>
<dbReference type="EMBL" id="KV427647">
    <property type="protein sequence ID" value="KZT03036.1"/>
    <property type="molecule type" value="Genomic_DNA"/>
</dbReference>
<dbReference type="AlphaFoldDB" id="A0A165CLR1"/>
<organism evidence="2 3">
    <name type="scientific">Laetiporus sulphureus 93-53</name>
    <dbReference type="NCBI Taxonomy" id="1314785"/>
    <lineage>
        <taxon>Eukaryota</taxon>
        <taxon>Fungi</taxon>
        <taxon>Dikarya</taxon>
        <taxon>Basidiomycota</taxon>
        <taxon>Agaricomycotina</taxon>
        <taxon>Agaricomycetes</taxon>
        <taxon>Polyporales</taxon>
        <taxon>Laetiporus</taxon>
    </lineage>
</organism>
<evidence type="ECO:0000313" key="2">
    <source>
        <dbReference type="EMBL" id="KZT03036.1"/>
    </source>
</evidence>
<dbReference type="RefSeq" id="XP_040760776.1">
    <property type="nucleotide sequence ID" value="XM_040902251.1"/>
</dbReference>
<evidence type="ECO:0000313" key="3">
    <source>
        <dbReference type="Proteomes" id="UP000076871"/>
    </source>
</evidence>
<evidence type="ECO:0008006" key="4">
    <source>
        <dbReference type="Google" id="ProtNLM"/>
    </source>
</evidence>
<feature type="chain" id="PRO_5007856067" description="Secreted protein" evidence="1">
    <location>
        <begin position="21"/>
        <end position="102"/>
    </location>
</feature>
<proteinExistence type="predicted"/>
<sequence>MCTISCILYWLICLCDTVFCTRIFVVGGQLARSAINALVMRSLACQCSVQCLHTSLQSLISLSGLSVAYSPKSPPLWVVGDLRTTFMRRFAESHTCSTLCRY</sequence>
<accession>A0A165CLR1</accession>
<keyword evidence="3" id="KW-1185">Reference proteome</keyword>
<name>A0A165CLR1_9APHY</name>
<evidence type="ECO:0000256" key="1">
    <source>
        <dbReference type="SAM" id="SignalP"/>
    </source>
</evidence>
<feature type="signal peptide" evidence="1">
    <location>
        <begin position="1"/>
        <end position="20"/>
    </location>
</feature>
<dbReference type="Proteomes" id="UP000076871">
    <property type="component" value="Unassembled WGS sequence"/>
</dbReference>
<protein>
    <recommendedName>
        <fullName evidence="4">Secreted protein</fullName>
    </recommendedName>
</protein>
<keyword evidence="1" id="KW-0732">Signal</keyword>